<dbReference type="InterPro" id="IPR001296">
    <property type="entry name" value="Glyco_trans_1"/>
</dbReference>
<reference evidence="3 4" key="1">
    <citation type="submission" date="2022-10" db="EMBL/GenBank/DDBJ databases">
        <title>Luteolibacter flavescens strain MCCC 1K03193, whole genome shotgun sequencing project.</title>
        <authorList>
            <person name="Zhao G."/>
            <person name="Shen L."/>
        </authorList>
    </citation>
    <scope>NUCLEOTIDE SEQUENCE [LARGE SCALE GENOMIC DNA]</scope>
    <source>
        <strain evidence="3 4">MCCC 1K03193</strain>
    </source>
</reference>
<proteinExistence type="predicted"/>
<keyword evidence="4" id="KW-1185">Reference proteome</keyword>
<dbReference type="PROSITE" id="PS51257">
    <property type="entry name" value="PROKAR_LIPOPROTEIN"/>
    <property type="match status" value="1"/>
</dbReference>
<dbReference type="CDD" id="cd03801">
    <property type="entry name" value="GT4_PimA-like"/>
    <property type="match status" value="1"/>
</dbReference>
<dbReference type="Pfam" id="PF00534">
    <property type="entry name" value="Glycos_transf_1"/>
    <property type="match status" value="1"/>
</dbReference>
<dbReference type="SUPFAM" id="SSF53756">
    <property type="entry name" value="UDP-Glycosyltransferase/glycogen phosphorylase"/>
    <property type="match status" value="1"/>
</dbReference>
<sequence>MNGSKIAAVGDASEVGCWSGIPFHFLQACRQAGFATEPWRIDLSQITWQRYAWNGLQGLRGRKGGFQYSPWFLHMIESQIPSELWEGDIITFNQHFPRATTVARRGGQLSHYLDAPFVALASGRGLDLRLPSRVVRQAIALERENYSASKRVITMGRWAAEAIKAECGVPPSRVHVILPGANLELPDGWMFPEHVSRAGVERPFTLGFVGKDWLRKGLMLVIAVRDELARRGWQVQVRAAGDAPHELQRREGVEFAGFIDKSRNPEDFVRFLASCDLGCLFSEREALGISTLEFLRVGVPVAGFAHEGMADTLPLDAGFRFESGSDCRSIADAVEYYLQDEVRQARFRANARCWSEKVTWERCIGEFQELWTTGTVANPVQPWRGLPTVATP</sequence>
<feature type="domain" description="Glycosyl transferase family 1" evidence="2">
    <location>
        <begin position="201"/>
        <end position="352"/>
    </location>
</feature>
<organism evidence="3 4">
    <name type="scientific">Luteolibacter flavescens</name>
    <dbReference type="NCBI Taxonomy" id="1859460"/>
    <lineage>
        <taxon>Bacteria</taxon>
        <taxon>Pseudomonadati</taxon>
        <taxon>Verrucomicrobiota</taxon>
        <taxon>Verrucomicrobiia</taxon>
        <taxon>Verrucomicrobiales</taxon>
        <taxon>Verrucomicrobiaceae</taxon>
        <taxon>Luteolibacter</taxon>
    </lineage>
</organism>
<comment type="caution">
    <text evidence="3">The sequence shown here is derived from an EMBL/GenBank/DDBJ whole genome shotgun (WGS) entry which is preliminary data.</text>
</comment>
<evidence type="ECO:0000256" key="1">
    <source>
        <dbReference type="ARBA" id="ARBA00022679"/>
    </source>
</evidence>
<name>A0ABT3FVR3_9BACT</name>
<evidence type="ECO:0000313" key="3">
    <source>
        <dbReference type="EMBL" id="MCW1887316.1"/>
    </source>
</evidence>
<evidence type="ECO:0000259" key="2">
    <source>
        <dbReference type="Pfam" id="PF00534"/>
    </source>
</evidence>
<dbReference type="Proteomes" id="UP001207930">
    <property type="component" value="Unassembled WGS sequence"/>
</dbReference>
<evidence type="ECO:0000313" key="4">
    <source>
        <dbReference type="Proteomes" id="UP001207930"/>
    </source>
</evidence>
<dbReference type="Gene3D" id="3.40.50.2000">
    <property type="entry name" value="Glycogen Phosphorylase B"/>
    <property type="match status" value="2"/>
</dbReference>
<protein>
    <submittedName>
        <fullName evidence="3">Glycosyltransferase family 4 protein</fullName>
    </submittedName>
</protein>
<dbReference type="RefSeq" id="WP_264503272.1">
    <property type="nucleotide sequence ID" value="NZ_JAPDDS010000016.1"/>
</dbReference>
<dbReference type="PANTHER" id="PTHR46401:SF2">
    <property type="entry name" value="GLYCOSYLTRANSFERASE WBBK-RELATED"/>
    <property type="match status" value="1"/>
</dbReference>
<gene>
    <name evidence="3" type="ORF">OKA04_21440</name>
</gene>
<dbReference type="PANTHER" id="PTHR46401">
    <property type="entry name" value="GLYCOSYLTRANSFERASE WBBK-RELATED"/>
    <property type="match status" value="1"/>
</dbReference>
<keyword evidence="1" id="KW-0808">Transferase</keyword>
<dbReference type="EMBL" id="JAPDDS010000016">
    <property type="protein sequence ID" value="MCW1887316.1"/>
    <property type="molecule type" value="Genomic_DNA"/>
</dbReference>
<accession>A0ABT3FVR3</accession>